<dbReference type="InterPro" id="IPR020846">
    <property type="entry name" value="MFS_dom"/>
</dbReference>
<evidence type="ECO:0000259" key="7">
    <source>
        <dbReference type="PROSITE" id="PS50850"/>
    </source>
</evidence>
<evidence type="ECO:0000256" key="6">
    <source>
        <dbReference type="SAM" id="Phobius"/>
    </source>
</evidence>
<feature type="transmembrane region" description="Helical" evidence="6">
    <location>
        <begin position="165"/>
        <end position="186"/>
    </location>
</feature>
<dbReference type="InterPro" id="IPR011701">
    <property type="entry name" value="MFS"/>
</dbReference>
<feature type="transmembrane region" description="Helical" evidence="6">
    <location>
        <begin position="83"/>
        <end position="100"/>
    </location>
</feature>
<comment type="subcellular location">
    <subcellularLocation>
        <location evidence="1">Cell membrane</location>
        <topology evidence="1">Multi-pass membrane protein</topology>
    </subcellularLocation>
</comment>
<gene>
    <name evidence="8" type="ORF">P5G61_14965</name>
</gene>
<dbReference type="Proteomes" id="UP001174205">
    <property type="component" value="Unassembled WGS sequence"/>
</dbReference>
<evidence type="ECO:0000256" key="3">
    <source>
        <dbReference type="ARBA" id="ARBA00022692"/>
    </source>
</evidence>
<keyword evidence="9" id="KW-1185">Reference proteome</keyword>
<evidence type="ECO:0000256" key="2">
    <source>
        <dbReference type="ARBA" id="ARBA00022448"/>
    </source>
</evidence>
<keyword evidence="2" id="KW-0813">Transport</keyword>
<feature type="transmembrane region" description="Helical" evidence="6">
    <location>
        <begin position="47"/>
        <end position="71"/>
    </location>
</feature>
<comment type="caution">
    <text evidence="8">The sequence shown here is derived from an EMBL/GenBank/DDBJ whole genome shotgun (WGS) entry which is preliminary data.</text>
</comment>
<feature type="transmembrane region" description="Helical" evidence="6">
    <location>
        <begin position="253"/>
        <end position="275"/>
    </location>
</feature>
<sequence length="402" mass="42609">MMILQNEVKANPVPSWLILLLAAACGLIAANLYYAQTVIGPISVTTGLSSAAAGLIVTLTQVGYVIGLLFIVPLSDILENKRLVTFFLIILVVALIAAAFSSHAVLFLTASLVIGISSVVAQILVPYATYLTSEEQRGRVVGNVMSGLLLGIMLARPVASFITDAFSWQAVFIFSAIVIALLALLLSRALPARQPQPAMKYGQLILSLGSLLKTFPMLRRRALYQASLFGAFSLFWTTVPLQLANEYGMSQQGIAWFALAGVGGAIAAPIAGRWADKGFTRILTGVAMIIAVASFGLAYLFQGHSTASLILLVIVAITLDMAVSGNLVLGQRIIYSLSEARGRVNGIFMSIFFVGGAIGSSLGSWSYAHGGWSLTTLIGLIMPLLALGYYLTEKKTAVVSKA</sequence>
<dbReference type="CDD" id="cd17324">
    <property type="entry name" value="MFS_NepI_like"/>
    <property type="match status" value="1"/>
</dbReference>
<dbReference type="PANTHER" id="PTHR42910">
    <property type="entry name" value="TRANSPORTER SCO4007-RELATED"/>
    <property type="match status" value="1"/>
</dbReference>
<feature type="transmembrane region" description="Helical" evidence="6">
    <location>
        <begin position="140"/>
        <end position="159"/>
    </location>
</feature>
<keyword evidence="5 6" id="KW-0472">Membrane</keyword>
<proteinExistence type="predicted"/>
<feature type="domain" description="Major facilitator superfamily (MFS) profile" evidence="7">
    <location>
        <begin position="17"/>
        <end position="397"/>
    </location>
</feature>
<accession>A0ABT8JEE4</accession>
<dbReference type="Gene3D" id="1.20.1250.20">
    <property type="entry name" value="MFS general substrate transporter like domains"/>
    <property type="match status" value="1"/>
</dbReference>
<dbReference type="PANTHER" id="PTHR42910:SF1">
    <property type="entry name" value="MAJOR FACILITATOR SUPERFAMILY (MFS) PROFILE DOMAIN-CONTAINING PROTEIN"/>
    <property type="match status" value="1"/>
</dbReference>
<feature type="transmembrane region" description="Helical" evidence="6">
    <location>
        <begin position="106"/>
        <end position="128"/>
    </location>
</feature>
<dbReference type="Pfam" id="PF07690">
    <property type="entry name" value="MFS_1"/>
    <property type="match status" value="1"/>
</dbReference>
<feature type="transmembrane region" description="Helical" evidence="6">
    <location>
        <begin position="222"/>
        <end position="241"/>
    </location>
</feature>
<evidence type="ECO:0000256" key="4">
    <source>
        <dbReference type="ARBA" id="ARBA00022989"/>
    </source>
</evidence>
<keyword evidence="3 6" id="KW-0812">Transmembrane</keyword>
<feature type="transmembrane region" description="Helical" evidence="6">
    <location>
        <begin position="371"/>
        <end position="391"/>
    </location>
</feature>
<evidence type="ECO:0000256" key="1">
    <source>
        <dbReference type="ARBA" id="ARBA00004651"/>
    </source>
</evidence>
<dbReference type="SUPFAM" id="SSF103473">
    <property type="entry name" value="MFS general substrate transporter"/>
    <property type="match status" value="1"/>
</dbReference>
<dbReference type="PROSITE" id="PS50850">
    <property type="entry name" value="MFS"/>
    <property type="match status" value="1"/>
</dbReference>
<dbReference type="EMBL" id="JAROCD010000007">
    <property type="protein sequence ID" value="MDN4602534.1"/>
    <property type="molecule type" value="Genomic_DNA"/>
</dbReference>
<feature type="transmembrane region" description="Helical" evidence="6">
    <location>
        <begin position="12"/>
        <end position="35"/>
    </location>
</feature>
<dbReference type="InterPro" id="IPR036259">
    <property type="entry name" value="MFS_trans_sf"/>
</dbReference>
<evidence type="ECO:0000256" key="5">
    <source>
        <dbReference type="ARBA" id="ARBA00023136"/>
    </source>
</evidence>
<evidence type="ECO:0000313" key="9">
    <source>
        <dbReference type="Proteomes" id="UP001174205"/>
    </source>
</evidence>
<feature type="transmembrane region" description="Helical" evidence="6">
    <location>
        <begin position="307"/>
        <end position="330"/>
    </location>
</feature>
<protein>
    <submittedName>
        <fullName evidence="8">MFS transporter</fullName>
    </submittedName>
</protein>
<feature type="transmembrane region" description="Helical" evidence="6">
    <location>
        <begin position="342"/>
        <end position="365"/>
    </location>
</feature>
<reference evidence="8" key="1">
    <citation type="submission" date="2023-03" db="EMBL/GenBank/DDBJ databases">
        <title>MT1 and MT2 Draft Genomes of Novel Species.</title>
        <authorList>
            <person name="Venkateswaran K."/>
        </authorList>
    </citation>
    <scope>NUCLEOTIDE SEQUENCE</scope>
    <source>
        <strain evidence="8">F6_3S_P_1C</strain>
    </source>
</reference>
<organism evidence="8 9">
    <name type="scientific">Paenibacillus vandeheii</name>
    <dbReference type="NCBI Taxonomy" id="3035917"/>
    <lineage>
        <taxon>Bacteria</taxon>
        <taxon>Bacillati</taxon>
        <taxon>Bacillota</taxon>
        <taxon>Bacilli</taxon>
        <taxon>Bacillales</taxon>
        <taxon>Paenibacillaceae</taxon>
        <taxon>Paenibacillus</taxon>
    </lineage>
</organism>
<name>A0ABT8JEE4_9BACL</name>
<keyword evidence="4 6" id="KW-1133">Transmembrane helix</keyword>
<feature type="transmembrane region" description="Helical" evidence="6">
    <location>
        <begin position="282"/>
        <end position="301"/>
    </location>
</feature>
<evidence type="ECO:0000313" key="8">
    <source>
        <dbReference type="EMBL" id="MDN4602534.1"/>
    </source>
</evidence>